<keyword evidence="1" id="KW-1133">Transmembrane helix</keyword>
<name>A0A1D3KAK0_PSEVE</name>
<protein>
    <submittedName>
        <fullName evidence="2">Uncharacterized protein</fullName>
    </submittedName>
</protein>
<dbReference type="Proteomes" id="UP000245431">
    <property type="component" value="Plasmid PVE_plasmid"/>
</dbReference>
<dbReference type="AlphaFoldDB" id="A0A1D3KAK0"/>
<accession>A0A1D3KAK0</accession>
<gene>
    <name evidence="2" type="ORF">PVE_P0351</name>
</gene>
<geneLocation type="plasmid" evidence="3">
    <name>pve_Plasmid</name>
</geneLocation>
<organism evidence="2 3">
    <name type="scientific">Pseudomonas veronii 1YdBTEX2</name>
    <dbReference type="NCBI Taxonomy" id="1295141"/>
    <lineage>
        <taxon>Bacteria</taxon>
        <taxon>Pseudomonadati</taxon>
        <taxon>Pseudomonadota</taxon>
        <taxon>Gammaproteobacteria</taxon>
        <taxon>Pseudomonadales</taxon>
        <taxon>Pseudomonadaceae</taxon>
        <taxon>Pseudomonas</taxon>
    </lineage>
</organism>
<keyword evidence="1" id="KW-0812">Transmembrane</keyword>
<evidence type="ECO:0000313" key="3">
    <source>
        <dbReference type="Proteomes" id="UP000245431"/>
    </source>
</evidence>
<evidence type="ECO:0000313" key="2">
    <source>
        <dbReference type="EMBL" id="SBW85389.1"/>
    </source>
</evidence>
<evidence type="ECO:0000256" key="1">
    <source>
        <dbReference type="SAM" id="Phobius"/>
    </source>
</evidence>
<proteinExistence type="predicted"/>
<reference evidence="3" key="1">
    <citation type="submission" date="2016-07" db="EMBL/GenBank/DDBJ databases">
        <authorList>
            <person name="Florea S."/>
            <person name="Webb J.S."/>
            <person name="Jaromczyk J."/>
            <person name="Schardl C.L."/>
        </authorList>
    </citation>
    <scope>NUCLEOTIDE SEQUENCE [LARGE SCALE GENOMIC DNA]</scope>
    <source>
        <strain evidence="3">1YdBTEX2</strain>
        <plasmid evidence="3">Plasmid pve_Plasmid</plasmid>
    </source>
</reference>
<dbReference type="EMBL" id="LT599585">
    <property type="protein sequence ID" value="SBW85389.1"/>
    <property type="molecule type" value="Genomic_DNA"/>
</dbReference>
<feature type="transmembrane region" description="Helical" evidence="1">
    <location>
        <begin position="15"/>
        <end position="38"/>
    </location>
</feature>
<keyword evidence="2" id="KW-0614">Plasmid</keyword>
<sequence length="203" mass="22551">MHNYPAESLDIQARLYGLGLMPAHLMLIGSFIVAYGLFETTLERALWSLSETDVAGTRPFTEKLKSEDQFKMLGGGNSNLSDKCNAVLKVAANAAVDLNDYRNSLVHGYLLAVGGTPMFMRNPAWHDVKRNKPVGDAYIDEPFQDLVLIAAWTLFKVVQLAEKSLADPAAERAIEALAEDVNRARSYANETRHLCQLMNSEKY</sequence>
<keyword evidence="1" id="KW-0472">Membrane</keyword>